<dbReference type="Gene3D" id="3.40.190.10">
    <property type="entry name" value="Periplasmic binding protein-like II"/>
    <property type="match status" value="2"/>
</dbReference>
<dbReference type="PANTHER" id="PTHR35841:SF1">
    <property type="entry name" value="PHOSPHONATES-BINDING PERIPLASMIC PROTEIN"/>
    <property type="match status" value="1"/>
</dbReference>
<dbReference type="PANTHER" id="PTHR35841">
    <property type="entry name" value="PHOSPHONATES-BINDING PERIPLASMIC PROTEIN"/>
    <property type="match status" value="1"/>
</dbReference>
<feature type="signal peptide" evidence="3">
    <location>
        <begin position="1"/>
        <end position="24"/>
    </location>
</feature>
<evidence type="ECO:0000313" key="4">
    <source>
        <dbReference type="EMBL" id="CAA9453449.1"/>
    </source>
</evidence>
<reference evidence="4" key="1">
    <citation type="submission" date="2020-02" db="EMBL/GenBank/DDBJ databases">
        <authorList>
            <person name="Meier V. D."/>
        </authorList>
    </citation>
    <scope>NUCLEOTIDE SEQUENCE</scope>
    <source>
        <strain evidence="4">AVDCRST_MAG37</strain>
    </source>
</reference>
<dbReference type="GO" id="GO:0055085">
    <property type="term" value="P:transmembrane transport"/>
    <property type="evidence" value="ECO:0007669"/>
    <property type="project" value="InterPro"/>
</dbReference>
<evidence type="ECO:0000256" key="2">
    <source>
        <dbReference type="ARBA" id="ARBA00022729"/>
    </source>
</evidence>
<dbReference type="Pfam" id="PF12974">
    <property type="entry name" value="Phosphonate-bd"/>
    <property type="match status" value="1"/>
</dbReference>
<keyword evidence="2 3" id="KW-0732">Signal</keyword>
<organism evidence="4">
    <name type="scientific">uncultured Rubrobacteraceae bacterium</name>
    <dbReference type="NCBI Taxonomy" id="349277"/>
    <lineage>
        <taxon>Bacteria</taxon>
        <taxon>Bacillati</taxon>
        <taxon>Actinomycetota</taxon>
        <taxon>Rubrobacteria</taxon>
        <taxon>Rubrobacterales</taxon>
        <taxon>Rubrobacteraceae</taxon>
        <taxon>environmental samples</taxon>
    </lineage>
</organism>
<comment type="similarity">
    <text evidence="1">Belongs to the phosphate/phosphite/phosphonate binding protein family.</text>
</comment>
<dbReference type="SUPFAM" id="SSF53850">
    <property type="entry name" value="Periplasmic binding protein-like II"/>
    <property type="match status" value="1"/>
</dbReference>
<dbReference type="NCBIfam" id="TIGR01098">
    <property type="entry name" value="3A0109s03R"/>
    <property type="match status" value="1"/>
</dbReference>
<gene>
    <name evidence="4" type="ORF">AVDCRST_MAG37-2633</name>
</gene>
<dbReference type="GO" id="GO:0043190">
    <property type="term" value="C:ATP-binding cassette (ABC) transporter complex"/>
    <property type="evidence" value="ECO:0007669"/>
    <property type="project" value="InterPro"/>
</dbReference>
<evidence type="ECO:0000256" key="1">
    <source>
        <dbReference type="ARBA" id="ARBA00007162"/>
    </source>
</evidence>
<feature type="chain" id="PRO_5039378282" evidence="3">
    <location>
        <begin position="25"/>
        <end position="291"/>
    </location>
</feature>
<evidence type="ECO:0000256" key="3">
    <source>
        <dbReference type="SAM" id="SignalP"/>
    </source>
</evidence>
<dbReference type="AlphaFoldDB" id="A0A6J4R0I3"/>
<dbReference type="PROSITE" id="PS51257">
    <property type="entry name" value="PROKAR_LIPOPROTEIN"/>
    <property type="match status" value="1"/>
</dbReference>
<name>A0A6J4R0I3_9ACTN</name>
<sequence>MIHKLRLVFVLALLMLLSSCGGGAESGAAEPDPLRVGLIPNQNPESVEAQYEPFGDYLSEQLGREVELTVPTGYTAVVEAMVNDELDLAYFGGLTYVQARDRGEVTPLVTEVNPRTGDTTYRSVIIVPPDSEIEEVDDIKGKTFAFGSANSTSGSLYPAIMLEDEGIDYRTDLEEFTYTGGHDATAQAVANGSVDAGGLEDRILYNLIEKGDVEESSIRIIEESEPIEGYPWVARGALTDDLKEQIAEAFLDLEDPTLLDLLRAESYERVEAEDYDYVDEKARELDLLTAQ</sequence>
<accession>A0A6J4R0I3</accession>
<proteinExistence type="inferred from homology"/>
<dbReference type="EMBL" id="CADCVD010000130">
    <property type="protein sequence ID" value="CAA9453449.1"/>
    <property type="molecule type" value="Genomic_DNA"/>
</dbReference>
<protein>
    <submittedName>
        <fullName evidence="4">ABC transporter, substrate-binding protein (Cluster 12, methionine/phosphonates)</fullName>
    </submittedName>
</protein>
<dbReference type="InterPro" id="IPR005770">
    <property type="entry name" value="PhnD"/>
</dbReference>